<evidence type="ECO:0000313" key="1">
    <source>
        <dbReference type="EMBL" id="KAK8246336.1"/>
    </source>
</evidence>
<sequence length="125" mass="14055">MGLWGEGVWQSETQFDLVSDLGHDMGVKSLLFPKHPERVRAKLNDGRLEDMFQILKRFKSNGEICLLAAAAMEVGADLSDDFRTYLKGELEAGRGQMFEQAQNEILEALVEYQNGVPHHFTGNDV</sequence>
<name>A0ABR1Z2T3_9PEZI</name>
<gene>
    <name evidence="1" type="ORF">HDK90DRAFT_461183</name>
</gene>
<protein>
    <submittedName>
        <fullName evidence="1">Uncharacterized protein</fullName>
    </submittedName>
</protein>
<accession>A0ABR1Z2T3</accession>
<dbReference type="Proteomes" id="UP001492380">
    <property type="component" value="Unassembled WGS sequence"/>
</dbReference>
<reference evidence="1 2" key="1">
    <citation type="submission" date="2024-04" db="EMBL/GenBank/DDBJ databases">
        <title>Phyllosticta paracitricarpa is synonymous to the EU quarantine fungus P. citricarpa based on phylogenomic analyses.</title>
        <authorList>
            <consortium name="Lawrence Berkeley National Laboratory"/>
            <person name="Van Ingen-Buijs V.A."/>
            <person name="Van Westerhoven A.C."/>
            <person name="Haridas S."/>
            <person name="Skiadas P."/>
            <person name="Martin F."/>
            <person name="Groenewald J.Z."/>
            <person name="Crous P.W."/>
            <person name="Seidl M.F."/>
        </authorList>
    </citation>
    <scope>NUCLEOTIDE SEQUENCE [LARGE SCALE GENOMIC DNA]</scope>
    <source>
        <strain evidence="1 2">CBS 123374</strain>
    </source>
</reference>
<evidence type="ECO:0000313" key="2">
    <source>
        <dbReference type="Proteomes" id="UP001492380"/>
    </source>
</evidence>
<comment type="caution">
    <text evidence="1">The sequence shown here is derived from an EMBL/GenBank/DDBJ whole genome shotgun (WGS) entry which is preliminary data.</text>
</comment>
<keyword evidence="2" id="KW-1185">Reference proteome</keyword>
<organism evidence="1 2">
    <name type="scientific">Phyllosticta capitalensis</name>
    <dbReference type="NCBI Taxonomy" id="121624"/>
    <lineage>
        <taxon>Eukaryota</taxon>
        <taxon>Fungi</taxon>
        <taxon>Dikarya</taxon>
        <taxon>Ascomycota</taxon>
        <taxon>Pezizomycotina</taxon>
        <taxon>Dothideomycetes</taxon>
        <taxon>Dothideomycetes incertae sedis</taxon>
        <taxon>Botryosphaeriales</taxon>
        <taxon>Phyllostictaceae</taxon>
        <taxon>Phyllosticta</taxon>
    </lineage>
</organism>
<proteinExistence type="predicted"/>
<dbReference type="EMBL" id="JBBWRZ010000001">
    <property type="protein sequence ID" value="KAK8246336.1"/>
    <property type="molecule type" value="Genomic_DNA"/>
</dbReference>